<dbReference type="InterPro" id="IPR021701">
    <property type="entry name" value="DUF3284"/>
</dbReference>
<evidence type="ECO:0000313" key="2">
    <source>
        <dbReference type="Proteomes" id="UP000284178"/>
    </source>
</evidence>
<dbReference type="GeneID" id="83015983"/>
<dbReference type="Pfam" id="PF11687">
    <property type="entry name" value="DUF3284"/>
    <property type="match status" value="1"/>
</dbReference>
<dbReference type="RefSeq" id="WP_117895329.1">
    <property type="nucleotide sequence ID" value="NZ_CABJCV010000014.1"/>
</dbReference>
<sequence length="154" mass="18408">MKHTFHLRAAKEEVFDYFIDVLLQDVLAYTGQKLSRSQLKEGFTYRKNLSNNPKKSRIATVRLTEFRYPEHYAVIYTRDDFRKRAVYDLSDERQGCRFVMRQQQEKKLRDESGALLWTVTESAEREEKPSLMTRLRMRAVVRQLRKRSKTAVVL</sequence>
<proteinExistence type="predicted"/>
<evidence type="ECO:0000313" key="1">
    <source>
        <dbReference type="EMBL" id="RGR72649.1"/>
    </source>
</evidence>
<comment type="caution">
    <text evidence="1">The sequence shown here is derived from an EMBL/GenBank/DDBJ whole genome shotgun (WGS) entry which is preliminary data.</text>
</comment>
<reference evidence="1 2" key="1">
    <citation type="submission" date="2018-08" db="EMBL/GenBank/DDBJ databases">
        <title>A genome reference for cultivated species of the human gut microbiota.</title>
        <authorList>
            <person name="Zou Y."/>
            <person name="Xue W."/>
            <person name="Luo G."/>
        </authorList>
    </citation>
    <scope>NUCLEOTIDE SEQUENCE [LARGE SCALE GENOMIC DNA]</scope>
    <source>
        <strain evidence="1 2">AF24-29</strain>
    </source>
</reference>
<organism evidence="1 2">
    <name type="scientific">Holdemania filiformis</name>
    <dbReference type="NCBI Taxonomy" id="61171"/>
    <lineage>
        <taxon>Bacteria</taxon>
        <taxon>Bacillati</taxon>
        <taxon>Bacillota</taxon>
        <taxon>Erysipelotrichia</taxon>
        <taxon>Erysipelotrichales</taxon>
        <taxon>Erysipelotrichaceae</taxon>
        <taxon>Holdemania</taxon>
    </lineage>
</organism>
<dbReference type="EMBL" id="QRUP01000014">
    <property type="protein sequence ID" value="RGR72649.1"/>
    <property type="molecule type" value="Genomic_DNA"/>
</dbReference>
<gene>
    <name evidence="1" type="ORF">DWY25_11325</name>
</gene>
<dbReference type="AlphaFoldDB" id="A0A412FWW7"/>
<name>A0A412FWW7_9FIRM</name>
<keyword evidence="2" id="KW-1185">Reference proteome</keyword>
<protein>
    <submittedName>
        <fullName evidence="1">DUF3284 domain-containing protein</fullName>
    </submittedName>
</protein>
<accession>A0A412FWW7</accession>
<dbReference type="Proteomes" id="UP000284178">
    <property type="component" value="Unassembled WGS sequence"/>
</dbReference>